<dbReference type="AlphaFoldDB" id="A0A3B0XAL9"/>
<proteinExistence type="predicted"/>
<dbReference type="Gene3D" id="2.50.20.10">
    <property type="entry name" value="Lipoprotein localisation LolA/LolB/LppX"/>
    <property type="match status" value="1"/>
</dbReference>
<sequence>MNSRVFLLLCLLSFSQFAYSEQPVPVNFNDKNSAFNSVINKLQNNRVIRSQFKQSRKLKILKKPLISTGKINFFSGTGIIWEINQPIRSKVIISENKITEITLLDDKETINTNPNTAGFYTVLESIFNGHIEQIKKHFSASFTGDIKNWVINLTPSTEPLNKIFTNIKLSGTRQINAITFNDYNQDTTIIELTASQKNPEPITKKEEAYFAL</sequence>
<evidence type="ECO:0000313" key="1">
    <source>
        <dbReference type="EMBL" id="VAW58519.1"/>
    </source>
</evidence>
<evidence type="ECO:0008006" key="2">
    <source>
        <dbReference type="Google" id="ProtNLM"/>
    </source>
</evidence>
<gene>
    <name evidence="1" type="ORF">MNBD_GAMMA08-2543</name>
</gene>
<protein>
    <recommendedName>
        <fullName evidence="2">Outer membrane lipoprotein carrier protein LolA</fullName>
    </recommendedName>
</protein>
<accession>A0A3B0XAL9</accession>
<dbReference type="CDD" id="cd16325">
    <property type="entry name" value="LolA"/>
    <property type="match status" value="1"/>
</dbReference>
<dbReference type="InterPro" id="IPR004564">
    <property type="entry name" value="OM_lipoprot_carrier_LolA-like"/>
</dbReference>
<name>A0A3B0XAL9_9ZZZZ</name>
<organism evidence="1">
    <name type="scientific">hydrothermal vent metagenome</name>
    <dbReference type="NCBI Taxonomy" id="652676"/>
    <lineage>
        <taxon>unclassified sequences</taxon>
        <taxon>metagenomes</taxon>
        <taxon>ecological metagenomes</taxon>
    </lineage>
</organism>
<dbReference type="EMBL" id="UOFH01000014">
    <property type="protein sequence ID" value="VAW58519.1"/>
    <property type="molecule type" value="Genomic_DNA"/>
</dbReference>
<reference evidence="1" key="1">
    <citation type="submission" date="2018-06" db="EMBL/GenBank/DDBJ databases">
        <authorList>
            <person name="Zhirakovskaya E."/>
        </authorList>
    </citation>
    <scope>NUCLEOTIDE SEQUENCE</scope>
</reference>
<dbReference type="InterPro" id="IPR029046">
    <property type="entry name" value="LolA/LolB/LppX"/>
</dbReference>
<dbReference type="SUPFAM" id="SSF89392">
    <property type="entry name" value="Prokaryotic lipoproteins and lipoprotein localization factors"/>
    <property type="match status" value="1"/>
</dbReference>